<name>A0ABN4PPA6_YERET</name>
<protein>
    <submittedName>
        <fullName evidence="1">Uncharacterized protein</fullName>
    </submittedName>
</protein>
<proteinExistence type="predicted"/>
<dbReference type="RefSeq" id="WP_064513147.1">
    <property type="nucleotide sequence ID" value="NZ_CP010029.1"/>
</dbReference>
<keyword evidence="2" id="KW-1185">Reference proteome</keyword>
<dbReference type="EMBL" id="CP010029">
    <property type="protein sequence ID" value="ANI28894.1"/>
    <property type="molecule type" value="Genomic_DNA"/>
</dbReference>
<dbReference type="Proteomes" id="UP000266744">
    <property type="component" value="Chromosome"/>
</dbReference>
<sequence>MFDEDFKDRISSHLNSKIDKDIQSGPGFFARNVMQAMRYLEDKPVAPSTRLMHMDERELKGKLSNIWHIHVAEDNMTGMYNFLRLKSEKPEKKTK</sequence>
<accession>A0ABN4PPA6</accession>
<organism evidence="1 2">
    <name type="scientific">Yersinia entomophaga</name>
    <dbReference type="NCBI Taxonomy" id="935293"/>
    <lineage>
        <taxon>Bacteria</taxon>
        <taxon>Pseudomonadati</taxon>
        <taxon>Pseudomonadota</taxon>
        <taxon>Gammaproteobacteria</taxon>
        <taxon>Enterobacterales</taxon>
        <taxon>Yersiniaceae</taxon>
        <taxon>Yersinia</taxon>
    </lineage>
</organism>
<evidence type="ECO:0000313" key="2">
    <source>
        <dbReference type="Proteomes" id="UP000266744"/>
    </source>
</evidence>
<reference evidence="2" key="1">
    <citation type="journal article" date="2016" name="Toxins">
        <title>The Draft Genome Sequence of the Yersinia entomophaga Entomopathogenic Type Strain MH96T.</title>
        <authorList>
            <person name="Hurst M.R."/>
            <person name="Beattie A."/>
            <person name="Altermann E."/>
            <person name="Moraga R.M."/>
            <person name="Harper L.A."/>
            <person name="Calder J."/>
            <person name="Laugraud A."/>
        </authorList>
    </citation>
    <scope>NUCLEOTIDE SEQUENCE [LARGE SCALE GENOMIC DNA]</scope>
    <source>
        <strain evidence="2">MH96</strain>
    </source>
</reference>
<evidence type="ECO:0000313" key="1">
    <source>
        <dbReference type="EMBL" id="ANI28894.1"/>
    </source>
</evidence>
<gene>
    <name evidence="1" type="ORF">PL78_03435</name>
</gene>